<dbReference type="InterPro" id="IPR005503">
    <property type="entry name" value="FliL"/>
</dbReference>
<keyword evidence="8 10" id="KW-1133">Transmembrane helix</keyword>
<name>A0A0H1RHA7_9HYPH</name>
<evidence type="ECO:0000313" key="12">
    <source>
        <dbReference type="Proteomes" id="UP000035489"/>
    </source>
</evidence>
<evidence type="ECO:0000256" key="9">
    <source>
        <dbReference type="ARBA" id="ARBA00023136"/>
    </source>
</evidence>
<reference evidence="11 12" key="1">
    <citation type="submission" date="2015-05" db="EMBL/GenBank/DDBJ databases">
        <title>Draft genome sequence of Microvirga vignae strain BR3299, a novel nitrogen fixing bacteria isolated from Brazil semi-aired region.</title>
        <authorList>
            <person name="Zilli J.E."/>
            <person name="Passos S.R."/>
            <person name="Leite J."/>
            <person name="Baldani J.I."/>
            <person name="Xavier G.R."/>
            <person name="Rumjaneck N.G."/>
            <person name="Simoes-Araujo J.L."/>
        </authorList>
    </citation>
    <scope>NUCLEOTIDE SEQUENCE [LARGE SCALE GENOMIC DNA]</scope>
    <source>
        <strain evidence="11 12">BR3299</strain>
    </source>
</reference>
<dbReference type="Proteomes" id="UP000035489">
    <property type="component" value="Unassembled WGS sequence"/>
</dbReference>
<evidence type="ECO:0000256" key="8">
    <source>
        <dbReference type="ARBA" id="ARBA00022989"/>
    </source>
</evidence>
<comment type="function">
    <text evidence="1 10">Controls the rotational direction of flagella during chemotaxis.</text>
</comment>
<keyword evidence="9 10" id="KW-0472">Membrane</keyword>
<dbReference type="Pfam" id="PF03748">
    <property type="entry name" value="FliL"/>
    <property type="match status" value="1"/>
</dbReference>
<dbReference type="AlphaFoldDB" id="A0A0H1RHA7"/>
<evidence type="ECO:0000313" key="11">
    <source>
        <dbReference type="EMBL" id="KLK94444.1"/>
    </source>
</evidence>
<dbReference type="GO" id="GO:0005886">
    <property type="term" value="C:plasma membrane"/>
    <property type="evidence" value="ECO:0007669"/>
    <property type="project" value="UniProtKB-SubCell"/>
</dbReference>
<dbReference type="GO" id="GO:0006935">
    <property type="term" value="P:chemotaxis"/>
    <property type="evidence" value="ECO:0007669"/>
    <property type="project" value="UniProtKB-KW"/>
</dbReference>
<dbReference type="STRING" id="1225564.AA309_03580"/>
<keyword evidence="4" id="KW-1003">Cell membrane</keyword>
<comment type="caution">
    <text evidence="11">The sequence shown here is derived from an EMBL/GenBank/DDBJ whole genome shotgun (WGS) entry which is preliminary data.</text>
</comment>
<keyword evidence="12" id="KW-1185">Reference proteome</keyword>
<dbReference type="EMBL" id="LCYG01000014">
    <property type="protein sequence ID" value="KLK94444.1"/>
    <property type="molecule type" value="Genomic_DNA"/>
</dbReference>
<feature type="transmembrane region" description="Helical" evidence="10">
    <location>
        <begin position="17"/>
        <end position="40"/>
    </location>
</feature>
<proteinExistence type="inferred from homology"/>
<dbReference type="PATRIC" id="fig|1225564.3.peg.961"/>
<accession>A0A0H1RHA7</accession>
<dbReference type="GO" id="GO:0071973">
    <property type="term" value="P:bacterial-type flagellum-dependent cell motility"/>
    <property type="evidence" value="ECO:0007669"/>
    <property type="project" value="InterPro"/>
</dbReference>
<gene>
    <name evidence="11" type="ORF">AA309_03580</name>
</gene>
<sequence length="163" mass="17543">MPAAPGQASGKEGAKSLILTLGLLTLLSAVVGGGFGLTIVSSIEKRVEEKYKDIPQKVPNTSPYTGDIAIKKMAPVVTNLANSESDWIRLEASIVYKSGNDLNSDVLVAETRQDVLAYLRTVSLSQVQGPSGLLHVREDLNERAKIRSKGMIQELVLETLVIQ</sequence>
<keyword evidence="5 10" id="KW-0145">Chemotaxis</keyword>
<evidence type="ECO:0000256" key="6">
    <source>
        <dbReference type="ARBA" id="ARBA00022692"/>
    </source>
</evidence>
<keyword evidence="10" id="KW-0997">Cell inner membrane</keyword>
<evidence type="ECO:0000256" key="4">
    <source>
        <dbReference type="ARBA" id="ARBA00022475"/>
    </source>
</evidence>
<comment type="similarity">
    <text evidence="3 10">Belongs to the FliL family.</text>
</comment>
<evidence type="ECO:0000256" key="10">
    <source>
        <dbReference type="RuleBase" id="RU364125"/>
    </source>
</evidence>
<comment type="subcellular location">
    <subcellularLocation>
        <location evidence="10">Cell inner membrane</location>
    </subcellularLocation>
    <subcellularLocation>
        <location evidence="2">Cell membrane</location>
        <topology evidence="2">Single-pass membrane protein</topology>
    </subcellularLocation>
</comment>
<keyword evidence="7 10" id="KW-0283">Flagellar rotation</keyword>
<evidence type="ECO:0000256" key="7">
    <source>
        <dbReference type="ARBA" id="ARBA00022779"/>
    </source>
</evidence>
<evidence type="ECO:0000256" key="5">
    <source>
        <dbReference type="ARBA" id="ARBA00022500"/>
    </source>
</evidence>
<keyword evidence="6 10" id="KW-0812">Transmembrane</keyword>
<evidence type="ECO:0000256" key="1">
    <source>
        <dbReference type="ARBA" id="ARBA00002254"/>
    </source>
</evidence>
<evidence type="ECO:0000256" key="3">
    <source>
        <dbReference type="ARBA" id="ARBA00008281"/>
    </source>
</evidence>
<protein>
    <recommendedName>
        <fullName evidence="10">Flagellar protein FliL</fullName>
    </recommendedName>
</protein>
<organism evidence="11 12">
    <name type="scientific">Microvirga vignae</name>
    <dbReference type="NCBI Taxonomy" id="1225564"/>
    <lineage>
        <taxon>Bacteria</taxon>
        <taxon>Pseudomonadati</taxon>
        <taxon>Pseudomonadota</taxon>
        <taxon>Alphaproteobacteria</taxon>
        <taxon>Hyphomicrobiales</taxon>
        <taxon>Methylobacteriaceae</taxon>
        <taxon>Microvirga</taxon>
    </lineage>
</organism>
<evidence type="ECO:0000256" key="2">
    <source>
        <dbReference type="ARBA" id="ARBA00004162"/>
    </source>
</evidence>
<dbReference type="GO" id="GO:0009425">
    <property type="term" value="C:bacterial-type flagellum basal body"/>
    <property type="evidence" value="ECO:0007669"/>
    <property type="project" value="InterPro"/>
</dbReference>